<name>A0A5B6X429_9ROSI</name>
<keyword evidence="1" id="KW-0645">Protease</keyword>
<evidence type="ECO:0000313" key="2">
    <source>
        <dbReference type="Proteomes" id="UP000325315"/>
    </source>
</evidence>
<dbReference type="AlphaFoldDB" id="A0A5B6X429"/>
<dbReference type="Proteomes" id="UP000325315">
    <property type="component" value="Unassembled WGS sequence"/>
</dbReference>
<dbReference type="GO" id="GO:0008233">
    <property type="term" value="F:peptidase activity"/>
    <property type="evidence" value="ECO:0007669"/>
    <property type="project" value="UniProtKB-KW"/>
</dbReference>
<dbReference type="PANTHER" id="PTHR15503">
    <property type="entry name" value="LDOC1 RELATED"/>
    <property type="match status" value="1"/>
</dbReference>
<dbReference type="InterPro" id="IPR032567">
    <property type="entry name" value="RTL1-rel"/>
</dbReference>
<proteinExistence type="predicted"/>
<reference evidence="1" key="1">
    <citation type="submission" date="2019-08" db="EMBL/GenBank/DDBJ databases">
        <authorList>
            <person name="Liu F."/>
        </authorList>
    </citation>
    <scope>NUCLEOTIDE SEQUENCE [LARGE SCALE GENOMIC DNA]</scope>
    <source>
        <strain evidence="1">PA1801</strain>
        <tissue evidence="1">Leaf</tissue>
    </source>
</reference>
<sequence>MIERSKARAPARAYAIRAREEASTPDVIVGTFSIFYINVYALIDPKSSHSYICTTLPNKRNLPFESTNYTIRVTNSLGQCVLVNKICRTCPLKIWGYYFPANLMLLPFDDFDLNLGMDWLTEHDIILKCQDSDLVCVNACGTGYATNIILALLAQKLIRKVKELADVFPDELLGLPSIREVEFVIELVLGIAPILIAPYKMATIELKELKTQL</sequence>
<dbReference type="OrthoDB" id="1749844at2759"/>
<keyword evidence="2" id="KW-1185">Reference proteome</keyword>
<protein>
    <submittedName>
        <fullName evidence="1">Gag protease polyprotein-like protein</fullName>
    </submittedName>
</protein>
<dbReference type="GO" id="GO:0006508">
    <property type="term" value="P:proteolysis"/>
    <property type="evidence" value="ECO:0007669"/>
    <property type="project" value="UniProtKB-KW"/>
</dbReference>
<dbReference type="InterPro" id="IPR021109">
    <property type="entry name" value="Peptidase_aspartic_dom_sf"/>
</dbReference>
<dbReference type="Gene3D" id="2.40.70.10">
    <property type="entry name" value="Acid Proteases"/>
    <property type="match status" value="1"/>
</dbReference>
<dbReference type="Pfam" id="PF08284">
    <property type="entry name" value="RVP_2"/>
    <property type="match status" value="1"/>
</dbReference>
<keyword evidence="1" id="KW-0378">Hydrolase</keyword>
<dbReference type="PANTHER" id="PTHR15503:SF45">
    <property type="entry name" value="RNA-DIRECTED DNA POLYMERASE HOMOLOG"/>
    <property type="match status" value="1"/>
</dbReference>
<accession>A0A5B6X429</accession>
<dbReference type="EMBL" id="SMMG02000001">
    <property type="protein sequence ID" value="KAA3487882.1"/>
    <property type="molecule type" value="Genomic_DNA"/>
</dbReference>
<evidence type="ECO:0000313" key="1">
    <source>
        <dbReference type="EMBL" id="KAA3487882.1"/>
    </source>
</evidence>
<dbReference type="SUPFAM" id="SSF50630">
    <property type="entry name" value="Acid proteases"/>
    <property type="match status" value="1"/>
</dbReference>
<dbReference type="CDD" id="cd00303">
    <property type="entry name" value="retropepsin_like"/>
    <property type="match status" value="1"/>
</dbReference>
<gene>
    <name evidence="1" type="ORF">EPI10_031680</name>
</gene>
<comment type="caution">
    <text evidence="1">The sequence shown here is derived from an EMBL/GenBank/DDBJ whole genome shotgun (WGS) entry which is preliminary data.</text>
</comment>
<organism evidence="1 2">
    <name type="scientific">Gossypium australe</name>
    <dbReference type="NCBI Taxonomy" id="47621"/>
    <lineage>
        <taxon>Eukaryota</taxon>
        <taxon>Viridiplantae</taxon>
        <taxon>Streptophyta</taxon>
        <taxon>Embryophyta</taxon>
        <taxon>Tracheophyta</taxon>
        <taxon>Spermatophyta</taxon>
        <taxon>Magnoliopsida</taxon>
        <taxon>eudicotyledons</taxon>
        <taxon>Gunneridae</taxon>
        <taxon>Pentapetalae</taxon>
        <taxon>rosids</taxon>
        <taxon>malvids</taxon>
        <taxon>Malvales</taxon>
        <taxon>Malvaceae</taxon>
        <taxon>Malvoideae</taxon>
        <taxon>Gossypium</taxon>
    </lineage>
</organism>